<evidence type="ECO:0000256" key="6">
    <source>
        <dbReference type="ARBA" id="ARBA00023136"/>
    </source>
</evidence>
<dbReference type="Gene3D" id="1.20.1250.20">
    <property type="entry name" value="MFS general substrate transporter like domains"/>
    <property type="match status" value="1"/>
</dbReference>
<comment type="subcellular location">
    <subcellularLocation>
        <location evidence="1">Cell membrane</location>
        <topology evidence="1">Multi-pass membrane protein</topology>
    </subcellularLocation>
</comment>
<dbReference type="EMBL" id="FMCX01000005">
    <property type="protein sequence ID" value="SCF28360.1"/>
    <property type="molecule type" value="Genomic_DNA"/>
</dbReference>
<evidence type="ECO:0000256" key="1">
    <source>
        <dbReference type="ARBA" id="ARBA00004651"/>
    </source>
</evidence>
<feature type="transmembrane region" description="Helical" evidence="7">
    <location>
        <begin position="359"/>
        <end position="377"/>
    </location>
</feature>
<sequence>MAATLVNTFGNGAYLATGTLFLTRSVGLSAAQVAIGLSSAALAGVVLTTPMGHLADRRGPKQVQILALLLSAACFAGLTRVDGLWSFVPLACLLAVGDGTVKAANGALIAGAVPPPDRVRTRAFVRSANNAGVALGALVGSLPLALDTRAGYLAVLFGNAATYLLAAGIVRRLPDVDPVAAPAGGPAMVALRDRPFLAFAALDGLVAALYNALLSLALPLWLVTFTTAPVTLVSAALLINTVGCVTLQVRASRGTRTATDAIPVARRGALVVAASCVLFGLTAHRPDGLVVALVLTGATVHVLGELWLASATFAVIFDLPPPWAQGQYQGAHQTGRQIGNLVAPPLLTALVLGGGVPGWLGLAAIFTTAGLALPSVIRRCLRTAGTRTPPVSPPCSPGLERSAPR</sequence>
<feature type="transmembrane region" description="Helical" evidence="7">
    <location>
        <begin position="289"/>
        <end position="317"/>
    </location>
</feature>
<evidence type="ECO:0000256" key="3">
    <source>
        <dbReference type="ARBA" id="ARBA00022475"/>
    </source>
</evidence>
<dbReference type="GO" id="GO:0022857">
    <property type="term" value="F:transmembrane transporter activity"/>
    <property type="evidence" value="ECO:0007669"/>
    <property type="project" value="InterPro"/>
</dbReference>
<dbReference type="Pfam" id="PF07690">
    <property type="entry name" value="MFS_1"/>
    <property type="match status" value="1"/>
</dbReference>
<dbReference type="OrthoDB" id="3865324at2"/>
<keyword evidence="2" id="KW-0813">Transport</keyword>
<evidence type="ECO:0000256" key="4">
    <source>
        <dbReference type="ARBA" id="ARBA00022692"/>
    </source>
</evidence>
<dbReference type="SUPFAM" id="SSF103473">
    <property type="entry name" value="MFS general substrate transporter"/>
    <property type="match status" value="1"/>
</dbReference>
<dbReference type="GO" id="GO:0005886">
    <property type="term" value="C:plasma membrane"/>
    <property type="evidence" value="ECO:0007669"/>
    <property type="project" value="UniProtKB-SubCell"/>
</dbReference>
<evidence type="ECO:0000313" key="9">
    <source>
        <dbReference type="EMBL" id="SCF28360.1"/>
    </source>
</evidence>
<dbReference type="PROSITE" id="PS50850">
    <property type="entry name" value="MFS"/>
    <property type="match status" value="1"/>
</dbReference>
<accession>A0A1C4Z5X2</accession>
<name>A0A1C4Z5X2_9ACTN</name>
<feature type="transmembrane region" description="Helical" evidence="7">
    <location>
        <begin position="196"/>
        <end position="214"/>
    </location>
</feature>
<feature type="transmembrane region" description="Helical" evidence="7">
    <location>
        <begin position="30"/>
        <end position="51"/>
    </location>
</feature>
<dbReference type="PANTHER" id="PTHR23517">
    <property type="entry name" value="RESISTANCE PROTEIN MDTM, PUTATIVE-RELATED-RELATED"/>
    <property type="match status" value="1"/>
</dbReference>
<feature type="transmembrane region" description="Helical" evidence="7">
    <location>
        <begin position="150"/>
        <end position="170"/>
    </location>
</feature>
<evidence type="ECO:0000256" key="7">
    <source>
        <dbReference type="SAM" id="Phobius"/>
    </source>
</evidence>
<evidence type="ECO:0000256" key="5">
    <source>
        <dbReference type="ARBA" id="ARBA00022989"/>
    </source>
</evidence>
<proteinExistence type="predicted"/>
<dbReference type="InterPro" id="IPR036259">
    <property type="entry name" value="MFS_trans_sf"/>
</dbReference>
<dbReference type="InterPro" id="IPR011701">
    <property type="entry name" value="MFS"/>
</dbReference>
<protein>
    <submittedName>
        <fullName evidence="9">Major Facilitator Superfamily protein</fullName>
    </submittedName>
</protein>
<evidence type="ECO:0000313" key="10">
    <source>
        <dbReference type="Proteomes" id="UP000199504"/>
    </source>
</evidence>
<dbReference type="InterPro" id="IPR020846">
    <property type="entry name" value="MFS_dom"/>
</dbReference>
<keyword evidence="3" id="KW-1003">Cell membrane</keyword>
<dbReference type="InterPro" id="IPR050171">
    <property type="entry name" value="MFS_Transporters"/>
</dbReference>
<feature type="transmembrane region" description="Helical" evidence="7">
    <location>
        <begin position="123"/>
        <end position="144"/>
    </location>
</feature>
<evidence type="ECO:0000256" key="2">
    <source>
        <dbReference type="ARBA" id="ARBA00022448"/>
    </source>
</evidence>
<dbReference type="AlphaFoldDB" id="A0A1C4Z5X2"/>
<dbReference type="STRING" id="262898.GA0070564_105105"/>
<evidence type="ECO:0000259" key="8">
    <source>
        <dbReference type="PROSITE" id="PS50850"/>
    </source>
</evidence>
<feature type="transmembrane region" description="Helical" evidence="7">
    <location>
        <begin position="220"/>
        <end position="243"/>
    </location>
</feature>
<keyword evidence="5 7" id="KW-1133">Transmembrane helix</keyword>
<keyword evidence="6 7" id="KW-0472">Membrane</keyword>
<gene>
    <name evidence="9" type="ORF">GA0070564_105105</name>
</gene>
<keyword evidence="10" id="KW-1185">Reference proteome</keyword>
<dbReference type="PANTHER" id="PTHR23517:SF2">
    <property type="entry name" value="MULTIDRUG RESISTANCE PROTEIN MDTH"/>
    <property type="match status" value="1"/>
</dbReference>
<feature type="domain" description="Major facilitator superfamily (MFS) profile" evidence="8">
    <location>
        <begin position="1"/>
        <end position="387"/>
    </location>
</feature>
<reference evidence="10" key="1">
    <citation type="submission" date="2016-06" db="EMBL/GenBank/DDBJ databases">
        <authorList>
            <person name="Varghese N."/>
            <person name="Submissions Spin"/>
        </authorList>
    </citation>
    <scope>NUCLEOTIDE SEQUENCE [LARGE SCALE GENOMIC DNA]</scope>
    <source>
        <strain evidence="10">DSM 44830</strain>
    </source>
</reference>
<keyword evidence="4 7" id="KW-0812">Transmembrane</keyword>
<dbReference type="Proteomes" id="UP000199504">
    <property type="component" value="Unassembled WGS sequence"/>
</dbReference>
<organism evidence="9 10">
    <name type="scientific">Micromonospora mirobrigensis</name>
    <dbReference type="NCBI Taxonomy" id="262898"/>
    <lineage>
        <taxon>Bacteria</taxon>
        <taxon>Bacillati</taxon>
        <taxon>Actinomycetota</taxon>
        <taxon>Actinomycetes</taxon>
        <taxon>Micromonosporales</taxon>
        <taxon>Micromonosporaceae</taxon>
        <taxon>Micromonospora</taxon>
    </lineage>
</organism>